<dbReference type="HOGENOM" id="CLU_1227850_0_0_10"/>
<dbReference type="AlphaFoldDB" id="F0S4I8"/>
<reference evidence="3" key="2">
    <citation type="submission" date="2011-02" db="EMBL/GenBank/DDBJ databases">
        <title>The complete genome of Pedobacter saltans DSM 12145.</title>
        <authorList>
            <consortium name="US DOE Joint Genome Institute (JGI-PGF)"/>
            <person name="Lucas S."/>
            <person name="Copeland A."/>
            <person name="Lapidus A."/>
            <person name="Bruce D."/>
            <person name="Goodwin L."/>
            <person name="Pitluck S."/>
            <person name="Kyrpides N."/>
            <person name="Mavromatis K."/>
            <person name="Pagani I."/>
            <person name="Ivanova N."/>
            <person name="Ovchinnikova G."/>
            <person name="Lu M."/>
            <person name="Detter J.C."/>
            <person name="Han C."/>
            <person name="Land M."/>
            <person name="Hauser L."/>
            <person name="Markowitz V."/>
            <person name="Cheng J.-F."/>
            <person name="Hugenholtz P."/>
            <person name="Woyke T."/>
            <person name="Wu D."/>
            <person name="Tindall B."/>
            <person name="Pomrenke H.G."/>
            <person name="Brambilla E."/>
            <person name="Klenk H.-P."/>
            <person name="Eisen J.A."/>
        </authorList>
    </citation>
    <scope>NUCLEOTIDE SEQUENCE [LARGE SCALE GENOMIC DNA]</scope>
    <source>
        <strain evidence="3">ATCC 51119 / DSM 12145 / JCM 21818 / LMG 10337 / NBRC 100064 / NCIMB 13643</strain>
    </source>
</reference>
<dbReference type="RefSeq" id="WP_013632478.1">
    <property type="nucleotide sequence ID" value="NC_015177.1"/>
</dbReference>
<proteinExistence type="predicted"/>
<dbReference type="EMBL" id="CP002545">
    <property type="protein sequence ID" value="ADY51979.1"/>
    <property type="molecule type" value="Genomic_DNA"/>
</dbReference>
<dbReference type="KEGG" id="psn:Pedsa_1413"/>
<sequence length="233" mass="26589">MKIMSVLLILLGSIGLTSCSHTNSQIPNEFIETNLRHLKDDEGYQLNKFGVKFTDGKLEVNKVGELHKCEYQFSDGKLLGIDRGEWGGQLCFIPTDTAKKTLKIKEGNIKFIFSFKNKLYFIEGLAHSTTNTGSLYKLYSSINSFVFKKIMDFDGAPEAFAVYQNKLLIATHINFYSIENFKQVVIYKNIFRNGLYPNSIAIIDDKNIFFGMQGAIAKLDLWEKNLKFYKNKG</sequence>
<name>F0S4I8_PSESL</name>
<feature type="signal peptide" evidence="1">
    <location>
        <begin position="1"/>
        <end position="22"/>
    </location>
</feature>
<dbReference type="OrthoDB" id="2987994at2"/>
<reference evidence="2 3" key="1">
    <citation type="journal article" date="2011" name="Stand. Genomic Sci.">
        <title>Complete genome sequence of the gliding, heparinolytic Pedobacter saltans type strain (113).</title>
        <authorList>
            <person name="Liolios K."/>
            <person name="Sikorski J."/>
            <person name="Lu M."/>
            <person name="Nolan M."/>
            <person name="Lapidus A."/>
            <person name="Lucas S."/>
            <person name="Hammon N."/>
            <person name="Deshpande S."/>
            <person name="Cheng J.F."/>
            <person name="Tapia R."/>
            <person name="Han C."/>
            <person name="Goodwin L."/>
            <person name="Pitluck S."/>
            <person name="Huntemann M."/>
            <person name="Ivanova N."/>
            <person name="Pagani I."/>
            <person name="Mavromatis K."/>
            <person name="Ovchinikova G."/>
            <person name="Pati A."/>
            <person name="Chen A."/>
            <person name="Palaniappan K."/>
            <person name="Land M."/>
            <person name="Hauser L."/>
            <person name="Brambilla E.M."/>
            <person name="Kotsyurbenko O."/>
            <person name="Rohde M."/>
            <person name="Tindall B.J."/>
            <person name="Abt B."/>
            <person name="Goker M."/>
            <person name="Detter J.C."/>
            <person name="Woyke T."/>
            <person name="Bristow J."/>
            <person name="Eisen J.A."/>
            <person name="Markowitz V."/>
            <person name="Hugenholtz P."/>
            <person name="Klenk H.P."/>
            <person name="Kyrpides N.C."/>
        </authorList>
    </citation>
    <scope>NUCLEOTIDE SEQUENCE [LARGE SCALE GENOMIC DNA]</scope>
    <source>
        <strain evidence="3">ATCC 51119 / DSM 12145 / JCM 21818 / LMG 10337 / NBRC 100064 / NCIMB 13643</strain>
    </source>
</reference>
<evidence type="ECO:0008006" key="4">
    <source>
        <dbReference type="Google" id="ProtNLM"/>
    </source>
</evidence>
<dbReference type="Proteomes" id="UP000000310">
    <property type="component" value="Chromosome"/>
</dbReference>
<dbReference type="STRING" id="762903.Pedsa_1413"/>
<evidence type="ECO:0000313" key="2">
    <source>
        <dbReference type="EMBL" id="ADY51979.1"/>
    </source>
</evidence>
<organism evidence="2 3">
    <name type="scientific">Pseudopedobacter saltans (strain ATCC 51119 / DSM 12145 / JCM 21818 / CCUG 39354 / LMG 10337 / NBRC 100064 / NCIMB 13643)</name>
    <name type="common">Pedobacter saltans</name>
    <dbReference type="NCBI Taxonomy" id="762903"/>
    <lineage>
        <taxon>Bacteria</taxon>
        <taxon>Pseudomonadati</taxon>
        <taxon>Bacteroidota</taxon>
        <taxon>Sphingobacteriia</taxon>
        <taxon>Sphingobacteriales</taxon>
        <taxon>Sphingobacteriaceae</taxon>
        <taxon>Pseudopedobacter</taxon>
    </lineage>
</organism>
<protein>
    <recommendedName>
        <fullName evidence="4">Lipoprotein</fullName>
    </recommendedName>
</protein>
<dbReference type="PROSITE" id="PS51257">
    <property type="entry name" value="PROKAR_LIPOPROTEIN"/>
    <property type="match status" value="1"/>
</dbReference>
<keyword evidence="1" id="KW-0732">Signal</keyword>
<gene>
    <name evidence="2" type="ordered locus">Pedsa_1413</name>
</gene>
<dbReference type="eggNOG" id="COG1413">
    <property type="taxonomic scope" value="Bacteria"/>
</dbReference>
<evidence type="ECO:0000256" key="1">
    <source>
        <dbReference type="SAM" id="SignalP"/>
    </source>
</evidence>
<evidence type="ECO:0000313" key="3">
    <source>
        <dbReference type="Proteomes" id="UP000000310"/>
    </source>
</evidence>
<keyword evidence="3" id="KW-1185">Reference proteome</keyword>
<feature type="chain" id="PRO_5005675293" description="Lipoprotein" evidence="1">
    <location>
        <begin position="23"/>
        <end position="233"/>
    </location>
</feature>
<accession>F0S4I8</accession>